<keyword evidence="4 7" id="KW-0560">Oxidoreductase</keyword>
<dbReference type="InterPro" id="IPR036396">
    <property type="entry name" value="Cyt_P450_sf"/>
</dbReference>
<dbReference type="SUPFAM" id="SSF48264">
    <property type="entry name" value="Cytochrome P450"/>
    <property type="match status" value="1"/>
</dbReference>
<dbReference type="PRINTS" id="PR00359">
    <property type="entry name" value="BP450"/>
</dbReference>
<evidence type="ECO:0000256" key="6">
    <source>
        <dbReference type="ARBA" id="ARBA00023033"/>
    </source>
</evidence>
<dbReference type="EMBL" id="RHLK01000028">
    <property type="protein sequence ID" value="MVP02548.1"/>
    <property type="molecule type" value="Genomic_DNA"/>
</dbReference>
<dbReference type="GO" id="GO:0016705">
    <property type="term" value="F:oxidoreductase activity, acting on paired donors, with incorporation or reduction of molecular oxygen"/>
    <property type="evidence" value="ECO:0007669"/>
    <property type="project" value="InterPro"/>
</dbReference>
<dbReference type="InterPro" id="IPR017972">
    <property type="entry name" value="Cyt_P450_CS"/>
</dbReference>
<keyword evidence="9" id="KW-1185">Reference proteome</keyword>
<dbReference type="GO" id="GO:0005506">
    <property type="term" value="F:iron ion binding"/>
    <property type="evidence" value="ECO:0007669"/>
    <property type="project" value="InterPro"/>
</dbReference>
<evidence type="ECO:0000313" key="8">
    <source>
        <dbReference type="EMBL" id="MVP02548.1"/>
    </source>
</evidence>
<dbReference type="CDD" id="cd11032">
    <property type="entry name" value="P450_EryK-like"/>
    <property type="match status" value="1"/>
</dbReference>
<dbReference type="PANTHER" id="PTHR46696">
    <property type="entry name" value="P450, PUTATIVE (EUROFUNG)-RELATED"/>
    <property type="match status" value="1"/>
</dbReference>
<organism evidence="8 9">
    <name type="scientific">Paenibacillus lutrae</name>
    <dbReference type="NCBI Taxonomy" id="2078573"/>
    <lineage>
        <taxon>Bacteria</taxon>
        <taxon>Bacillati</taxon>
        <taxon>Bacillota</taxon>
        <taxon>Bacilli</taxon>
        <taxon>Bacillales</taxon>
        <taxon>Paenibacillaceae</taxon>
        <taxon>Paenibacillus</taxon>
    </lineage>
</organism>
<evidence type="ECO:0000256" key="1">
    <source>
        <dbReference type="ARBA" id="ARBA00010617"/>
    </source>
</evidence>
<dbReference type="InterPro" id="IPR001128">
    <property type="entry name" value="Cyt_P450"/>
</dbReference>
<sequence>MKTQEQLYLQEITRFKTKEQFWNPYPWYKEMRENSPVFYDEQQDTWNVFLYKDAKQVAGDYQLFSSARDRSLIPVPLQDNKVNLIFADPPDHRKRRGLLAKAFTPRSLETWKPRIQNLVHELIERVAAGKAVDIVEELAVPLPVTVIAKLLGVPTGDWKQIKEWSDILFMSHDYNRIEELNRLKEQAGREFSEYLYPIVMEKRLNLEDDLLSDLIQAEYEGAFFNDTEIVQTVMGLLGAGNETTTTLITNMFYCLAEDQPDAYGQLRKDPGLVPQTVEEVLRYRFNIALDRRIASDTDVFGPLMRKDQLIIAWVSSANRDESQFPNGEIFDIHREGAGKHLTFGSGNHFCLGAPLARMEAVYALEAFVKRFARYRLADDFIPKDHLGPNSHELKSLSIVVEE</sequence>
<dbReference type="Pfam" id="PF00067">
    <property type="entry name" value="p450"/>
    <property type="match status" value="1"/>
</dbReference>
<dbReference type="GO" id="GO:0020037">
    <property type="term" value="F:heme binding"/>
    <property type="evidence" value="ECO:0007669"/>
    <property type="project" value="InterPro"/>
</dbReference>
<dbReference type="PROSITE" id="PS00086">
    <property type="entry name" value="CYTOCHROME_P450"/>
    <property type="match status" value="1"/>
</dbReference>
<dbReference type="PRINTS" id="PR00385">
    <property type="entry name" value="P450"/>
</dbReference>
<dbReference type="AlphaFoldDB" id="A0A7X3FMP8"/>
<keyword evidence="5 7" id="KW-0408">Iron</keyword>
<gene>
    <name evidence="8" type="ORF">EDM21_24070</name>
</gene>
<dbReference type="FunFam" id="1.10.630.10:FF:000018">
    <property type="entry name" value="Cytochrome P450 monooxygenase"/>
    <property type="match status" value="1"/>
</dbReference>
<dbReference type="InterPro" id="IPR002397">
    <property type="entry name" value="Cyt_P450_B"/>
</dbReference>
<keyword evidence="2 7" id="KW-0349">Heme</keyword>
<name>A0A7X3FMP8_9BACL</name>
<accession>A0A7X3FMP8</accession>
<evidence type="ECO:0000256" key="4">
    <source>
        <dbReference type="ARBA" id="ARBA00023002"/>
    </source>
</evidence>
<comment type="similarity">
    <text evidence="1 7">Belongs to the cytochrome P450 family.</text>
</comment>
<dbReference type="GO" id="GO:0004497">
    <property type="term" value="F:monooxygenase activity"/>
    <property type="evidence" value="ECO:0007669"/>
    <property type="project" value="UniProtKB-KW"/>
</dbReference>
<dbReference type="OrthoDB" id="9801155at2"/>
<evidence type="ECO:0000256" key="7">
    <source>
        <dbReference type="RuleBase" id="RU000461"/>
    </source>
</evidence>
<evidence type="ECO:0000256" key="3">
    <source>
        <dbReference type="ARBA" id="ARBA00022723"/>
    </source>
</evidence>
<evidence type="ECO:0000313" key="9">
    <source>
        <dbReference type="Proteomes" id="UP000490800"/>
    </source>
</evidence>
<evidence type="ECO:0000256" key="5">
    <source>
        <dbReference type="ARBA" id="ARBA00023004"/>
    </source>
</evidence>
<dbReference type="Gene3D" id="1.10.630.10">
    <property type="entry name" value="Cytochrome P450"/>
    <property type="match status" value="1"/>
</dbReference>
<comment type="caution">
    <text evidence="8">The sequence shown here is derived from an EMBL/GenBank/DDBJ whole genome shotgun (WGS) entry which is preliminary data.</text>
</comment>
<dbReference type="RefSeq" id="WP_157338894.1">
    <property type="nucleotide sequence ID" value="NZ_RHLK01000028.1"/>
</dbReference>
<evidence type="ECO:0000256" key="2">
    <source>
        <dbReference type="ARBA" id="ARBA00022617"/>
    </source>
</evidence>
<dbReference type="PANTHER" id="PTHR46696:SF1">
    <property type="entry name" value="CYTOCHROME P450 YJIB-RELATED"/>
    <property type="match status" value="1"/>
</dbReference>
<keyword evidence="6 7" id="KW-0503">Monooxygenase</keyword>
<proteinExistence type="inferred from homology"/>
<keyword evidence="3 7" id="KW-0479">Metal-binding</keyword>
<dbReference type="Proteomes" id="UP000490800">
    <property type="component" value="Unassembled WGS sequence"/>
</dbReference>
<protein>
    <submittedName>
        <fullName evidence="8">Cytochrome P450</fullName>
    </submittedName>
</protein>
<reference evidence="8 9" key="1">
    <citation type="journal article" date="2019" name="Microorganisms">
        <title>Paenibacillus lutrae sp. nov., A Chitinolytic Species Isolated from A River Otter in Castril Natural Park, Granada, Spain.</title>
        <authorList>
            <person name="Rodriguez M."/>
            <person name="Reina J.C."/>
            <person name="Bejar V."/>
            <person name="Llamas I."/>
        </authorList>
    </citation>
    <scope>NUCLEOTIDE SEQUENCE [LARGE SCALE GENOMIC DNA]</scope>
    <source>
        <strain evidence="8 9">N10</strain>
    </source>
</reference>